<dbReference type="AlphaFoldDB" id="C9XWH2"/>
<dbReference type="EMBL" id="FN543093">
    <property type="protein sequence ID" value="CBA28315.1"/>
    <property type="molecule type" value="Genomic_DNA"/>
</dbReference>
<keyword evidence="1" id="KW-0732">Signal</keyword>
<evidence type="ECO:0000259" key="2">
    <source>
        <dbReference type="Pfam" id="PF12883"/>
    </source>
</evidence>
<name>C9XWH2_CROTZ</name>
<protein>
    <recommendedName>
        <fullName evidence="2">DUF3828 domain-containing protein</fullName>
    </recommendedName>
</protein>
<dbReference type="PATRIC" id="fig|693216.3.peg.829"/>
<feature type="signal peptide" evidence="1">
    <location>
        <begin position="1"/>
        <end position="17"/>
    </location>
</feature>
<dbReference type="KEGG" id="ctu:CTU_08670"/>
<dbReference type="Proteomes" id="UP000002069">
    <property type="component" value="Chromosome"/>
</dbReference>
<gene>
    <name evidence="3" type="ordered locus">Ctu_08670</name>
</gene>
<sequence>MKKRLFIALLWPLVSQAAPDELPAPVRAAVQFNQWYVAALSQGKAPLSDYAGLSRYVTSGTLQKLKAQAALDPNEYDVPDVDMFIKAQGVGDDWQQIAAVASDVDAACEQIYIAFGAKQDHMVIDCMVKEGNAWKVQSVANVAFSRNLTRPSP</sequence>
<organism evidence="3 4">
    <name type="scientific">Cronobacter turicensis (strain DSM 18703 / CCUG 55852 / LMG 23827 / z3032)</name>
    <dbReference type="NCBI Taxonomy" id="693216"/>
    <lineage>
        <taxon>Bacteria</taxon>
        <taxon>Pseudomonadati</taxon>
        <taxon>Pseudomonadota</taxon>
        <taxon>Gammaproteobacteria</taxon>
        <taxon>Enterobacterales</taxon>
        <taxon>Enterobacteriaceae</taxon>
        <taxon>Cronobacter</taxon>
    </lineage>
</organism>
<reference evidence="4" key="2">
    <citation type="journal article" date="2011" name="J. Bacteriol.">
        <title>Complete genome sequence of Cronobacter turicensis LMG 23827, a food-borne pathogen causing deaths in neonates.</title>
        <authorList>
            <person name="Stephan R."/>
            <person name="Lehner A."/>
            <person name="Tischler P."/>
            <person name="Rattei T."/>
        </authorList>
    </citation>
    <scope>NUCLEOTIDE SEQUENCE [LARGE SCALE GENOMIC DNA]</scope>
    <source>
        <strain evidence="4">DSM 18703 / CCUG 55852 / LMG 23827 / z3032</strain>
    </source>
</reference>
<proteinExistence type="predicted"/>
<accession>C9XWH2</accession>
<reference evidence="3 4" key="1">
    <citation type="journal article" date="2010" name="J. Bacteriol.">
        <title>Complete Genome Sequence of Cronobacter turicensis LMG 23827, a foodborne pathogen causing deaths in neonates.</title>
        <authorList>
            <person name="Stephan R."/>
            <person name="Lehner A."/>
            <person name="Tischler P."/>
            <person name="Rattei T."/>
        </authorList>
    </citation>
    <scope>NUCLEOTIDE SEQUENCE [LARGE SCALE GENOMIC DNA]</scope>
    <source>
        <strain evidence="4">DSM 18703 / CCUG 55852 / LMG 23827 / z3032</strain>
    </source>
</reference>
<feature type="domain" description="DUF3828" evidence="2">
    <location>
        <begin position="28"/>
        <end position="142"/>
    </location>
</feature>
<keyword evidence="4" id="KW-1185">Reference proteome</keyword>
<dbReference type="Pfam" id="PF12883">
    <property type="entry name" value="DUF3828"/>
    <property type="match status" value="1"/>
</dbReference>
<feature type="chain" id="PRO_5003003452" description="DUF3828 domain-containing protein" evidence="1">
    <location>
        <begin position="18"/>
        <end position="153"/>
    </location>
</feature>
<evidence type="ECO:0000313" key="4">
    <source>
        <dbReference type="Proteomes" id="UP000002069"/>
    </source>
</evidence>
<dbReference type="InterPro" id="IPR024289">
    <property type="entry name" value="DUF3828"/>
</dbReference>
<evidence type="ECO:0000256" key="1">
    <source>
        <dbReference type="SAM" id="SignalP"/>
    </source>
</evidence>
<evidence type="ECO:0000313" key="3">
    <source>
        <dbReference type="EMBL" id="CBA28315.1"/>
    </source>
</evidence>
<dbReference type="Gene3D" id="3.10.450.50">
    <property type="match status" value="1"/>
</dbReference>
<dbReference type="HOGENOM" id="CLU_097842_1_1_6"/>